<comment type="caution">
    <text evidence="2">The sequence shown here is derived from an EMBL/GenBank/DDBJ whole genome shotgun (WGS) entry which is preliminary data.</text>
</comment>
<dbReference type="EMBL" id="BMGS01000017">
    <property type="protein sequence ID" value="GGG61736.1"/>
    <property type="molecule type" value="Genomic_DNA"/>
</dbReference>
<feature type="compositionally biased region" description="Gly residues" evidence="1">
    <location>
        <begin position="15"/>
        <end position="25"/>
    </location>
</feature>
<organism evidence="2 3">
    <name type="scientific">Hymenobacter glacieicola</name>
    <dbReference type="NCBI Taxonomy" id="1562124"/>
    <lineage>
        <taxon>Bacteria</taxon>
        <taxon>Pseudomonadati</taxon>
        <taxon>Bacteroidota</taxon>
        <taxon>Cytophagia</taxon>
        <taxon>Cytophagales</taxon>
        <taxon>Hymenobacteraceae</taxon>
        <taxon>Hymenobacter</taxon>
    </lineage>
</organism>
<name>A0ABQ1X663_9BACT</name>
<keyword evidence="3" id="KW-1185">Reference proteome</keyword>
<proteinExistence type="predicted"/>
<evidence type="ECO:0000313" key="3">
    <source>
        <dbReference type="Proteomes" id="UP000601361"/>
    </source>
</evidence>
<sequence>MATQPGKHLAAKPMGGPGPGSGGRRAGPRKKMDPAPEKITVYLQANSRATMSSSPAPQRLSASLELPFYQVTLYKAPFVLRGRNPRALSAEEVTETCELLLAAAAQHRCPYWLLDGRANAEHQPVELHEWMREEYFPRVRAVLGQQLQVAFLVKPAVWHGLRERGYEAPQDWASFALHAGWFTEELPALAWLQRQQTARPPAGSL</sequence>
<evidence type="ECO:0000256" key="1">
    <source>
        <dbReference type="SAM" id="MobiDB-lite"/>
    </source>
</evidence>
<reference evidence="3" key="1">
    <citation type="journal article" date="2019" name="Int. J. Syst. Evol. Microbiol.">
        <title>The Global Catalogue of Microorganisms (GCM) 10K type strain sequencing project: providing services to taxonomists for standard genome sequencing and annotation.</title>
        <authorList>
            <consortium name="The Broad Institute Genomics Platform"/>
            <consortium name="The Broad Institute Genome Sequencing Center for Infectious Disease"/>
            <person name="Wu L."/>
            <person name="Ma J."/>
        </authorList>
    </citation>
    <scope>NUCLEOTIDE SEQUENCE [LARGE SCALE GENOMIC DNA]</scope>
    <source>
        <strain evidence="3">CGMCC 1.12990</strain>
    </source>
</reference>
<dbReference type="Proteomes" id="UP000601361">
    <property type="component" value="Unassembled WGS sequence"/>
</dbReference>
<accession>A0ABQ1X663</accession>
<protein>
    <recommendedName>
        <fullName evidence="4">STAS/SEC14 domain-containing protein</fullName>
    </recommendedName>
</protein>
<feature type="region of interest" description="Disordered" evidence="1">
    <location>
        <begin position="1"/>
        <end position="37"/>
    </location>
</feature>
<evidence type="ECO:0008006" key="4">
    <source>
        <dbReference type="Google" id="ProtNLM"/>
    </source>
</evidence>
<evidence type="ECO:0000313" key="2">
    <source>
        <dbReference type="EMBL" id="GGG61736.1"/>
    </source>
</evidence>
<gene>
    <name evidence="2" type="ORF">GCM10011378_42250</name>
</gene>